<dbReference type="Proteomes" id="UP000245995">
    <property type="component" value="Chromosome CITRO92"/>
</dbReference>
<organism evidence="1 2">
    <name type="scientific">Citrobacter amalonaticus</name>
    <dbReference type="NCBI Taxonomy" id="35703"/>
    <lineage>
        <taxon>Bacteria</taxon>
        <taxon>Pseudomonadati</taxon>
        <taxon>Pseudomonadota</taxon>
        <taxon>Gammaproteobacteria</taxon>
        <taxon>Enterobacterales</taxon>
        <taxon>Enterobacteriaceae</taxon>
        <taxon>Citrobacter</taxon>
    </lineage>
</organism>
<sequence>MIDVIQVTRQLIFYNDRYIKTKALIFHTTKQKNFFSRMRWSLCGFIFIMVAH</sequence>
<gene>
    <name evidence="1" type="ORF">CITRO92_3268</name>
</gene>
<evidence type="ECO:0000313" key="2">
    <source>
        <dbReference type="Proteomes" id="UP000245995"/>
    </source>
</evidence>
<dbReference type="AlphaFoldDB" id="A0AAX2BL71"/>
<proteinExistence type="predicted"/>
<protein>
    <submittedName>
        <fullName evidence="1">Uncharacterized protein</fullName>
    </submittedName>
</protein>
<dbReference type="EMBL" id="LT556085">
    <property type="protein sequence ID" value="SAZ86993.1"/>
    <property type="molecule type" value="Genomic_DNA"/>
</dbReference>
<evidence type="ECO:0000313" key="1">
    <source>
        <dbReference type="EMBL" id="SAZ86993.1"/>
    </source>
</evidence>
<reference evidence="1 2" key="1">
    <citation type="submission" date="2016-04" db="EMBL/GenBank/DDBJ databases">
        <authorList>
            <person name="Regsiter A."/>
            <person name="William W."/>
        </authorList>
    </citation>
    <scope>NUCLEOTIDE SEQUENCE [LARGE SCALE GENOMIC DNA]</scope>
    <source>
        <strain evidence="1 2">92</strain>
    </source>
</reference>
<accession>A0AAX2BL71</accession>
<name>A0AAX2BL71_CITAM</name>